<gene>
    <name evidence="2" type="ORF">CTOB1V02_LOCUS4290</name>
</gene>
<dbReference type="Pfam" id="PF00085">
    <property type="entry name" value="Thioredoxin"/>
    <property type="match status" value="1"/>
</dbReference>
<reference evidence="2" key="1">
    <citation type="submission" date="2020-11" db="EMBL/GenBank/DDBJ databases">
        <authorList>
            <person name="Tran Van P."/>
        </authorList>
    </citation>
    <scope>NUCLEOTIDE SEQUENCE</scope>
</reference>
<name>A0A7R8W7H4_9CRUS</name>
<comment type="similarity">
    <text evidence="1">Belongs to the thioredoxin family.</text>
</comment>
<sequence length="113" mass="13004">MASAILRRLCPGAPSHFCRSFSVTARRRDVYTVQDADDFEERVLQVKEVPVIIDFYADWCAPCRLLVDRLEKVIVPKGDKVHLAKVNVDELTDIAMDYNVNPKYNNYEWLVAS</sequence>
<dbReference type="Gene3D" id="3.40.30.10">
    <property type="entry name" value="Glutaredoxin"/>
    <property type="match status" value="1"/>
</dbReference>
<dbReference type="GO" id="GO:0045454">
    <property type="term" value="P:cell redox homeostasis"/>
    <property type="evidence" value="ECO:0007669"/>
    <property type="project" value="TreeGrafter"/>
</dbReference>
<dbReference type="PANTHER" id="PTHR43601:SF3">
    <property type="entry name" value="THIOREDOXIN, MITOCHONDRIAL"/>
    <property type="match status" value="1"/>
</dbReference>
<dbReference type="InterPro" id="IPR013766">
    <property type="entry name" value="Thioredoxin_domain"/>
</dbReference>
<evidence type="ECO:0000256" key="1">
    <source>
        <dbReference type="ARBA" id="ARBA00008987"/>
    </source>
</evidence>
<accession>A0A7R8W7H4</accession>
<dbReference type="AlphaFoldDB" id="A0A7R8W7H4"/>
<organism evidence="2">
    <name type="scientific">Cyprideis torosa</name>
    <dbReference type="NCBI Taxonomy" id="163714"/>
    <lineage>
        <taxon>Eukaryota</taxon>
        <taxon>Metazoa</taxon>
        <taxon>Ecdysozoa</taxon>
        <taxon>Arthropoda</taxon>
        <taxon>Crustacea</taxon>
        <taxon>Oligostraca</taxon>
        <taxon>Ostracoda</taxon>
        <taxon>Podocopa</taxon>
        <taxon>Podocopida</taxon>
        <taxon>Cytherocopina</taxon>
        <taxon>Cytheroidea</taxon>
        <taxon>Cytherideidae</taxon>
        <taxon>Cyprideis</taxon>
    </lineage>
</organism>
<dbReference type="OrthoDB" id="2121326at2759"/>
<dbReference type="InterPro" id="IPR036249">
    <property type="entry name" value="Thioredoxin-like_sf"/>
</dbReference>
<dbReference type="PANTHER" id="PTHR43601">
    <property type="entry name" value="THIOREDOXIN, MITOCHONDRIAL"/>
    <property type="match status" value="1"/>
</dbReference>
<dbReference type="SUPFAM" id="SSF52833">
    <property type="entry name" value="Thioredoxin-like"/>
    <property type="match status" value="1"/>
</dbReference>
<dbReference type="EMBL" id="OB660812">
    <property type="protein sequence ID" value="CAD7226371.1"/>
    <property type="molecule type" value="Genomic_DNA"/>
</dbReference>
<dbReference type="CDD" id="cd02947">
    <property type="entry name" value="TRX_family"/>
    <property type="match status" value="1"/>
</dbReference>
<dbReference type="GO" id="GO:0005739">
    <property type="term" value="C:mitochondrion"/>
    <property type="evidence" value="ECO:0007669"/>
    <property type="project" value="TreeGrafter"/>
</dbReference>
<dbReference type="InterPro" id="IPR017937">
    <property type="entry name" value="Thioredoxin_CS"/>
</dbReference>
<evidence type="ECO:0000313" key="2">
    <source>
        <dbReference type="EMBL" id="CAD7226371.1"/>
    </source>
</evidence>
<dbReference type="PROSITE" id="PS51352">
    <property type="entry name" value="THIOREDOXIN_2"/>
    <property type="match status" value="1"/>
</dbReference>
<proteinExistence type="inferred from homology"/>
<dbReference type="PROSITE" id="PS00194">
    <property type="entry name" value="THIOREDOXIN_1"/>
    <property type="match status" value="1"/>
</dbReference>
<protein>
    <submittedName>
        <fullName evidence="2">Uncharacterized protein</fullName>
    </submittedName>
</protein>